<dbReference type="HAMAP" id="MF_00048">
    <property type="entry name" value="UPF0102"/>
    <property type="match status" value="1"/>
</dbReference>
<dbReference type="PANTHER" id="PTHR34039">
    <property type="entry name" value="UPF0102 PROTEIN YRAN"/>
    <property type="match status" value="1"/>
</dbReference>
<sequence>MRHELNNTIKGNENEALAIDFLVAEGFHIIEQNYYARKLGELDIIAIYEGVLHFIEVKSGQADFDPVYNFTPSKQRKVINSAYYYMKTKKLDIEFSIDLIVVRWGEIEFLENVTM</sequence>
<dbReference type="InterPro" id="IPR011335">
    <property type="entry name" value="Restrct_endonuc-II-like"/>
</dbReference>
<evidence type="ECO:0000256" key="2">
    <source>
        <dbReference type="HAMAP-Rule" id="MF_00048"/>
    </source>
</evidence>
<dbReference type="EMBL" id="CACVAZ010000187">
    <property type="protein sequence ID" value="CAA6824938.1"/>
    <property type="molecule type" value="Genomic_DNA"/>
</dbReference>
<evidence type="ECO:0000313" key="3">
    <source>
        <dbReference type="EMBL" id="CAA6824938.1"/>
    </source>
</evidence>
<proteinExistence type="inferred from homology"/>
<dbReference type="InterPro" id="IPR011856">
    <property type="entry name" value="tRNA_endonuc-like_dom_sf"/>
</dbReference>
<dbReference type="SUPFAM" id="SSF52980">
    <property type="entry name" value="Restriction endonuclease-like"/>
    <property type="match status" value="1"/>
</dbReference>
<name>A0A6S6UA40_9BACT</name>
<protein>
    <recommendedName>
        <fullName evidence="2">UPF0102 protein HELGO_WM58965</fullName>
    </recommendedName>
</protein>
<organism evidence="3">
    <name type="scientific">uncultured Sulfurovum sp</name>
    <dbReference type="NCBI Taxonomy" id="269237"/>
    <lineage>
        <taxon>Bacteria</taxon>
        <taxon>Pseudomonadati</taxon>
        <taxon>Campylobacterota</taxon>
        <taxon>Epsilonproteobacteria</taxon>
        <taxon>Campylobacterales</taxon>
        <taxon>Sulfurovaceae</taxon>
        <taxon>Sulfurovum</taxon>
        <taxon>environmental samples</taxon>
    </lineage>
</organism>
<dbReference type="InterPro" id="IPR003509">
    <property type="entry name" value="UPF0102_YraN-like"/>
</dbReference>
<dbReference type="Gene3D" id="3.40.1350.10">
    <property type="match status" value="1"/>
</dbReference>
<evidence type="ECO:0000256" key="1">
    <source>
        <dbReference type="ARBA" id="ARBA00006738"/>
    </source>
</evidence>
<dbReference type="PANTHER" id="PTHR34039:SF1">
    <property type="entry name" value="UPF0102 PROTEIN YRAN"/>
    <property type="match status" value="1"/>
</dbReference>
<dbReference type="AlphaFoldDB" id="A0A6S6UA40"/>
<accession>A0A6S6UA40</accession>
<dbReference type="GO" id="GO:0003676">
    <property type="term" value="F:nucleic acid binding"/>
    <property type="evidence" value="ECO:0007669"/>
    <property type="project" value="InterPro"/>
</dbReference>
<comment type="similarity">
    <text evidence="1 2">Belongs to the UPF0102 family.</text>
</comment>
<gene>
    <name evidence="3" type="ORF">HELGO_WM58965</name>
</gene>
<dbReference type="Pfam" id="PF02021">
    <property type="entry name" value="UPF0102"/>
    <property type="match status" value="1"/>
</dbReference>
<dbReference type="NCBIfam" id="NF009152">
    <property type="entry name" value="PRK12497.2-4"/>
    <property type="match status" value="1"/>
</dbReference>
<reference evidence="3" key="1">
    <citation type="submission" date="2020-01" db="EMBL/GenBank/DDBJ databases">
        <authorList>
            <person name="Meier V. D."/>
            <person name="Meier V D."/>
        </authorList>
    </citation>
    <scope>NUCLEOTIDE SEQUENCE</scope>
    <source>
        <strain evidence="3">HLG_WM_MAG_02</strain>
    </source>
</reference>